<sequence>MDAPVPTPFHASGSAPLRWGAEEIWQQLQPLLPGVSVEVVARTDSTNTRLIERARAQAGQRDAPVTRPGELKVFGELPRAPYGRRAGDTEPCLLVAEHQTGGRGRLGRDWLGTPGASLTFSLSLPLAPRDWSGLSLAVGVALAEALDTAPPRIGLKWPNDLWILDGPGRGRKLGGILIETVPVNQRRMCIVGVGLNVLPQPAEGLTHGYACLQELDGDASAPRALAAVAAPLVRALQRFEAEGFAAFQAGFERRDLLAGMPVTTTGPEPMHGVAEGVDERGALRVRAGTLHTLVSGEVSVRLRDGAC</sequence>
<organism evidence="8 9">
    <name type="scientific">Rubrivivax gelatinosus</name>
    <name type="common">Rhodocyclus gelatinosus</name>
    <name type="synonym">Rhodopseudomonas gelatinosa</name>
    <dbReference type="NCBI Taxonomy" id="28068"/>
    <lineage>
        <taxon>Bacteria</taxon>
        <taxon>Pseudomonadati</taxon>
        <taxon>Pseudomonadota</taxon>
        <taxon>Betaproteobacteria</taxon>
        <taxon>Burkholderiales</taxon>
        <taxon>Sphaerotilaceae</taxon>
        <taxon>Rubrivivax</taxon>
    </lineage>
</organism>
<keyword evidence="4" id="KW-0092">Biotin</keyword>
<evidence type="ECO:0000256" key="3">
    <source>
        <dbReference type="ARBA" id="ARBA00022840"/>
    </source>
</evidence>
<dbReference type="EC" id="6.3.4.15" evidence="5"/>
<evidence type="ECO:0000313" key="9">
    <source>
        <dbReference type="Proteomes" id="UP000295106"/>
    </source>
</evidence>
<dbReference type="NCBIfam" id="TIGR00121">
    <property type="entry name" value="birA_ligase"/>
    <property type="match status" value="1"/>
</dbReference>
<dbReference type="GeneID" id="99683122"/>
<evidence type="ECO:0000256" key="6">
    <source>
        <dbReference type="ARBA" id="ARBA00047846"/>
    </source>
</evidence>
<keyword evidence="2" id="KW-0547">Nucleotide-binding</keyword>
<dbReference type="InterPro" id="IPR045864">
    <property type="entry name" value="aa-tRNA-synth_II/BPL/LPL"/>
</dbReference>
<accession>A0A4R2MNM7</accession>
<dbReference type="RefSeq" id="WP_132648546.1">
    <property type="nucleotide sequence ID" value="NZ_CP181386.1"/>
</dbReference>
<dbReference type="GO" id="GO:0005737">
    <property type="term" value="C:cytoplasm"/>
    <property type="evidence" value="ECO:0007669"/>
    <property type="project" value="TreeGrafter"/>
</dbReference>
<keyword evidence="1 8" id="KW-0436">Ligase</keyword>
<dbReference type="Pfam" id="PF03099">
    <property type="entry name" value="BPL_LplA_LipB"/>
    <property type="match status" value="1"/>
</dbReference>
<comment type="caution">
    <text evidence="8">The sequence shown here is derived from an EMBL/GenBank/DDBJ whole genome shotgun (WGS) entry which is preliminary data.</text>
</comment>
<dbReference type="PANTHER" id="PTHR12835">
    <property type="entry name" value="BIOTIN PROTEIN LIGASE"/>
    <property type="match status" value="1"/>
</dbReference>
<evidence type="ECO:0000259" key="7">
    <source>
        <dbReference type="PROSITE" id="PS51733"/>
    </source>
</evidence>
<dbReference type="SUPFAM" id="SSF55681">
    <property type="entry name" value="Class II aaRS and biotin synthetases"/>
    <property type="match status" value="1"/>
</dbReference>
<dbReference type="PROSITE" id="PS51733">
    <property type="entry name" value="BPL_LPL_CATALYTIC"/>
    <property type="match status" value="1"/>
</dbReference>
<evidence type="ECO:0000256" key="1">
    <source>
        <dbReference type="ARBA" id="ARBA00022598"/>
    </source>
</evidence>
<dbReference type="OrthoDB" id="9807064at2"/>
<dbReference type="GO" id="GO:0005524">
    <property type="term" value="F:ATP binding"/>
    <property type="evidence" value="ECO:0007669"/>
    <property type="project" value="UniProtKB-KW"/>
</dbReference>
<dbReference type="CDD" id="cd16442">
    <property type="entry name" value="BPL"/>
    <property type="match status" value="1"/>
</dbReference>
<dbReference type="GO" id="GO:0004077">
    <property type="term" value="F:biotin--[biotin carboxyl-carrier protein] ligase activity"/>
    <property type="evidence" value="ECO:0007669"/>
    <property type="project" value="UniProtKB-EC"/>
</dbReference>
<reference evidence="8 9" key="1">
    <citation type="submission" date="2019-03" db="EMBL/GenBank/DDBJ databases">
        <title>Genomic Encyclopedia of Type Strains, Phase IV (KMG-IV): sequencing the most valuable type-strain genomes for metagenomic binning, comparative biology and taxonomic classification.</title>
        <authorList>
            <person name="Goeker M."/>
        </authorList>
    </citation>
    <scope>NUCLEOTIDE SEQUENCE [LARGE SCALE GENOMIC DNA]</scope>
    <source>
        <strain evidence="8 9">DSM 1709</strain>
    </source>
</reference>
<dbReference type="AlphaFoldDB" id="A0A4R2MNM7"/>
<dbReference type="Pfam" id="PF02237">
    <property type="entry name" value="BPL_C"/>
    <property type="match status" value="1"/>
</dbReference>
<dbReference type="Gene3D" id="2.30.30.100">
    <property type="match status" value="1"/>
</dbReference>
<gene>
    <name evidence="8" type="ORF">EV684_111127</name>
</gene>
<proteinExistence type="predicted"/>
<dbReference type="EMBL" id="SLXD01000011">
    <property type="protein sequence ID" value="TCP00923.1"/>
    <property type="molecule type" value="Genomic_DNA"/>
</dbReference>
<dbReference type="InterPro" id="IPR008988">
    <property type="entry name" value="Transcriptional_repressor_C"/>
</dbReference>
<dbReference type="PANTHER" id="PTHR12835:SF5">
    <property type="entry name" value="BIOTIN--PROTEIN LIGASE"/>
    <property type="match status" value="1"/>
</dbReference>
<keyword evidence="3" id="KW-0067">ATP-binding</keyword>
<dbReference type="InterPro" id="IPR003142">
    <property type="entry name" value="BPL_C"/>
</dbReference>
<evidence type="ECO:0000256" key="2">
    <source>
        <dbReference type="ARBA" id="ARBA00022741"/>
    </source>
</evidence>
<dbReference type="Gene3D" id="3.30.930.10">
    <property type="entry name" value="Bira Bifunctional Protein, Domain 2"/>
    <property type="match status" value="1"/>
</dbReference>
<evidence type="ECO:0000313" key="8">
    <source>
        <dbReference type="EMBL" id="TCP00923.1"/>
    </source>
</evidence>
<comment type="catalytic activity">
    <reaction evidence="6">
        <text>biotin + L-lysyl-[protein] + ATP = N(6)-biotinyl-L-lysyl-[protein] + AMP + diphosphate + H(+)</text>
        <dbReference type="Rhea" id="RHEA:11756"/>
        <dbReference type="Rhea" id="RHEA-COMP:9752"/>
        <dbReference type="Rhea" id="RHEA-COMP:10505"/>
        <dbReference type="ChEBI" id="CHEBI:15378"/>
        <dbReference type="ChEBI" id="CHEBI:29969"/>
        <dbReference type="ChEBI" id="CHEBI:30616"/>
        <dbReference type="ChEBI" id="CHEBI:33019"/>
        <dbReference type="ChEBI" id="CHEBI:57586"/>
        <dbReference type="ChEBI" id="CHEBI:83144"/>
        <dbReference type="ChEBI" id="CHEBI:456215"/>
        <dbReference type="EC" id="6.3.4.15"/>
    </reaction>
</comment>
<dbReference type="SUPFAM" id="SSF50037">
    <property type="entry name" value="C-terminal domain of transcriptional repressors"/>
    <property type="match status" value="1"/>
</dbReference>
<feature type="domain" description="BPL/LPL catalytic" evidence="7">
    <location>
        <begin position="65"/>
        <end position="240"/>
    </location>
</feature>
<dbReference type="Proteomes" id="UP000295106">
    <property type="component" value="Unassembled WGS sequence"/>
</dbReference>
<evidence type="ECO:0000256" key="5">
    <source>
        <dbReference type="ARBA" id="ARBA00024227"/>
    </source>
</evidence>
<dbReference type="InterPro" id="IPR004408">
    <property type="entry name" value="Biotin_CoA_COase_ligase"/>
</dbReference>
<name>A0A4R2MNM7_RUBGE</name>
<dbReference type="InterPro" id="IPR004143">
    <property type="entry name" value="BPL_LPL_catalytic"/>
</dbReference>
<evidence type="ECO:0000256" key="4">
    <source>
        <dbReference type="ARBA" id="ARBA00023267"/>
    </source>
</evidence>
<protein>
    <recommendedName>
        <fullName evidence="5">biotin--[biotin carboxyl-carrier protein] ligase</fullName>
        <ecNumber evidence="5">6.3.4.15</ecNumber>
    </recommendedName>
</protein>